<name>W0QCW8_9PAST</name>
<dbReference type="Pfam" id="PF07445">
    <property type="entry name" value="PriC"/>
    <property type="match status" value="1"/>
</dbReference>
<gene>
    <name evidence="2" type="ORF">X808_11570</name>
</gene>
<evidence type="ECO:0000256" key="1">
    <source>
        <dbReference type="SAM" id="Coils"/>
    </source>
</evidence>
<dbReference type="InterPro" id="IPR038338">
    <property type="entry name" value="PriC_sf"/>
</dbReference>
<dbReference type="KEGG" id="mvi:X808_11570"/>
<keyword evidence="1" id="KW-0175">Coiled coil</keyword>
<dbReference type="eggNOG" id="COG3923">
    <property type="taxonomic scope" value="Bacteria"/>
</dbReference>
<dbReference type="EMBL" id="CP006943">
    <property type="protein sequence ID" value="AHG75680.1"/>
    <property type="molecule type" value="Genomic_DNA"/>
</dbReference>
<dbReference type="InterPro" id="IPR010890">
    <property type="entry name" value="PriC"/>
</dbReference>
<dbReference type="Proteomes" id="UP000066995">
    <property type="component" value="Chromosome"/>
</dbReference>
<organism evidence="2 3">
    <name type="scientific">Mannheimia varigena USDA-ARS-USMARC-1296</name>
    <dbReference type="NCBI Taxonomy" id="1433287"/>
    <lineage>
        <taxon>Bacteria</taxon>
        <taxon>Pseudomonadati</taxon>
        <taxon>Pseudomonadota</taxon>
        <taxon>Gammaproteobacteria</taxon>
        <taxon>Pasteurellales</taxon>
        <taxon>Pasteurellaceae</taxon>
        <taxon>Mannheimia</taxon>
    </lineage>
</organism>
<evidence type="ECO:0008006" key="4">
    <source>
        <dbReference type="Google" id="ProtNLM"/>
    </source>
</evidence>
<evidence type="ECO:0000313" key="2">
    <source>
        <dbReference type="EMBL" id="AHG75680.1"/>
    </source>
</evidence>
<keyword evidence="3" id="KW-1185">Reference proteome</keyword>
<proteinExistence type="predicted"/>
<reference evidence="2 3" key="1">
    <citation type="submission" date="2013-12" db="EMBL/GenBank/DDBJ databases">
        <title>Annotation of the Mannheimia varigena USDA-ARS-USMARC-1296 complete genome.</title>
        <authorList>
            <person name="Harhay G.P."/>
            <person name="Clawson M.L."/>
            <person name="Murray R.W."/>
            <person name="Lubbers B.V."/>
            <person name="Heaton M.P."/>
            <person name="Chitko-Mckown C.G."/>
            <person name="Harhay D.M."/>
            <person name="Smith T.P.L."/>
        </authorList>
    </citation>
    <scope>NUCLEOTIDE SEQUENCE [LARGE SCALE GENOMIC DNA]</scope>
    <source>
        <strain evidence="2 3">USDA-ARS-USMARC-1296</strain>
    </source>
</reference>
<dbReference type="OrthoDB" id="5690713at2"/>
<evidence type="ECO:0000313" key="3">
    <source>
        <dbReference type="Proteomes" id="UP000066995"/>
    </source>
</evidence>
<dbReference type="PATRIC" id="fig|1433287.3.peg.1158"/>
<sequence length="172" mass="20395">MHNLLFITKIQQTLNELSPFSNRVVTIHSTYFTKKTSLVSAFIEEIKHTVDLLLKQDEIVYTEFYADKLIKQFEALSRAIEQPETEKKAVQFSSSYQFLPNIHRLSPIKRLEEYRKALRALNEKISWLVEQNLDETDNIRKFELQNQIAETEYRKMNCAKAIEDLEQQLLLR</sequence>
<dbReference type="HOGENOM" id="CLU_1745781_0_0_6"/>
<feature type="coiled-coil region" evidence="1">
    <location>
        <begin position="111"/>
        <end position="168"/>
    </location>
</feature>
<accession>W0QCW8</accession>
<protein>
    <recommendedName>
        <fullName evidence="4">Primosomal replication protein N</fullName>
    </recommendedName>
</protein>
<dbReference type="Gene3D" id="1.20.1270.340">
    <property type="match status" value="1"/>
</dbReference>
<dbReference type="RefSeq" id="WP_025217394.1">
    <property type="nucleotide sequence ID" value="NZ_CP006943.1"/>
</dbReference>
<dbReference type="AlphaFoldDB" id="W0QCW8"/>